<comment type="caution">
    <text evidence="4">The sequence shown here is derived from an EMBL/GenBank/DDBJ whole genome shotgun (WGS) entry which is preliminary data.</text>
</comment>
<keyword evidence="2" id="KW-0997">Cell inner membrane</keyword>
<keyword evidence="1" id="KW-1003">Cell membrane</keyword>
<name>A0A2G3DTQ7_9FIRM</name>
<dbReference type="Proteomes" id="UP000225889">
    <property type="component" value="Unassembled WGS sequence"/>
</dbReference>
<accession>A0A2G3DTQ7</accession>
<dbReference type="AlphaFoldDB" id="A0A2G3DTQ7"/>
<sequence>MIMKEAFDIFFEKLNRVYEEEFGTKPMIPYSEKWNRDLLVSEPDDEGYVEWEPKLQTETIGWASIEDGLGFKICEELKAFYSTYSFAQLDGDYKKISLCFDLVNLEENVTETILEAYETAQYLFSGEEVFVLGMAELNGDDGYTIYFDNKNRKLFCYEDDTYKTIEFNESLTEVIGGMEATI</sequence>
<evidence type="ECO:0000313" key="4">
    <source>
        <dbReference type="EMBL" id="PHU34427.1"/>
    </source>
</evidence>
<dbReference type="EMBL" id="PDYF01000024">
    <property type="protein sequence ID" value="PHU34427.1"/>
    <property type="molecule type" value="Genomic_DNA"/>
</dbReference>
<evidence type="ECO:0000313" key="5">
    <source>
        <dbReference type="Proteomes" id="UP000225889"/>
    </source>
</evidence>
<protein>
    <recommendedName>
        <fullName evidence="6">Syd protein (SUKH-2)</fullName>
    </recommendedName>
</protein>
<evidence type="ECO:0000256" key="2">
    <source>
        <dbReference type="ARBA" id="ARBA00022519"/>
    </source>
</evidence>
<keyword evidence="3" id="KW-0472">Membrane</keyword>
<reference evidence="4 5" key="2">
    <citation type="submission" date="2017-10" db="EMBL/GenBank/DDBJ databases">
        <authorList>
            <person name="Banno H."/>
            <person name="Chua N.-H."/>
        </authorList>
    </citation>
    <scope>NUCLEOTIDE SEQUENCE [LARGE SCALE GENOMIC DNA]</scope>
    <source>
        <strain evidence="4 5">JK626</strain>
    </source>
</reference>
<evidence type="ECO:0000256" key="1">
    <source>
        <dbReference type="ARBA" id="ARBA00022475"/>
    </source>
</evidence>
<dbReference type="InterPro" id="IPR009948">
    <property type="entry name" value="Syd"/>
</dbReference>
<organism evidence="4 5">
    <name type="scientific">Pseudobutyrivibrio ruminis</name>
    <dbReference type="NCBI Taxonomy" id="46206"/>
    <lineage>
        <taxon>Bacteria</taxon>
        <taxon>Bacillati</taxon>
        <taxon>Bacillota</taxon>
        <taxon>Clostridia</taxon>
        <taxon>Lachnospirales</taxon>
        <taxon>Lachnospiraceae</taxon>
        <taxon>Pseudobutyrivibrio</taxon>
    </lineage>
</organism>
<dbReference type="InterPro" id="IPR038228">
    <property type="entry name" value="Syd_sf"/>
</dbReference>
<dbReference type="Gene3D" id="3.40.1580.20">
    <property type="entry name" value="Syd protein"/>
    <property type="match status" value="1"/>
</dbReference>
<dbReference type="RefSeq" id="WP_099392312.1">
    <property type="nucleotide sequence ID" value="NZ_PDYF01000024.1"/>
</dbReference>
<evidence type="ECO:0000256" key="3">
    <source>
        <dbReference type="ARBA" id="ARBA00023136"/>
    </source>
</evidence>
<dbReference type="Pfam" id="PF07348">
    <property type="entry name" value="Syd"/>
    <property type="match status" value="1"/>
</dbReference>
<dbReference type="GO" id="GO:0009898">
    <property type="term" value="C:cytoplasmic side of plasma membrane"/>
    <property type="evidence" value="ECO:0007669"/>
    <property type="project" value="InterPro"/>
</dbReference>
<proteinExistence type="predicted"/>
<reference evidence="4 5" key="1">
    <citation type="submission" date="2017-10" db="EMBL/GenBank/DDBJ databases">
        <title>Resolving the taxonomy of Roseburia spp., Eubacterium rectale and Agathobacter spp. through phylogenomic analysis.</title>
        <authorList>
            <person name="Sheridan P.O."/>
            <person name="Walker A.W."/>
            <person name="Duncan S.H."/>
            <person name="Scott K.P."/>
            <person name="Toole P.W.O."/>
            <person name="Luis P."/>
            <person name="Flint H.J."/>
        </authorList>
    </citation>
    <scope>NUCLEOTIDE SEQUENCE [LARGE SCALE GENOMIC DNA]</scope>
    <source>
        <strain evidence="4 5">JK626</strain>
    </source>
</reference>
<gene>
    <name evidence="4" type="ORF">CSX01_10225</name>
</gene>
<evidence type="ECO:0008006" key="6">
    <source>
        <dbReference type="Google" id="ProtNLM"/>
    </source>
</evidence>